<name>A0A0N0PE21_PAPMA</name>
<accession>A0A0N0PE21</accession>
<gene>
    <name evidence="1" type="ORF">RR48_05810</name>
</gene>
<reference evidence="1 2" key="1">
    <citation type="journal article" date="2015" name="Nat. Commun.">
        <title>Outbred genome sequencing and CRISPR/Cas9 gene editing in butterflies.</title>
        <authorList>
            <person name="Li X."/>
            <person name="Fan D."/>
            <person name="Zhang W."/>
            <person name="Liu G."/>
            <person name="Zhang L."/>
            <person name="Zhao L."/>
            <person name="Fang X."/>
            <person name="Chen L."/>
            <person name="Dong Y."/>
            <person name="Chen Y."/>
            <person name="Ding Y."/>
            <person name="Zhao R."/>
            <person name="Feng M."/>
            <person name="Zhu Y."/>
            <person name="Feng Y."/>
            <person name="Jiang X."/>
            <person name="Zhu D."/>
            <person name="Xiang H."/>
            <person name="Feng X."/>
            <person name="Li S."/>
            <person name="Wang J."/>
            <person name="Zhang G."/>
            <person name="Kronforst M.R."/>
            <person name="Wang W."/>
        </authorList>
    </citation>
    <scope>NUCLEOTIDE SEQUENCE [LARGE SCALE GENOMIC DNA]</scope>
    <source>
        <strain evidence="1">Ya'a_city_454_Pm</strain>
        <tissue evidence="1">Whole body</tissue>
    </source>
</reference>
<dbReference type="InParanoid" id="A0A0N0PE21"/>
<protein>
    <submittedName>
        <fullName evidence="1">Uncharacterized protein</fullName>
    </submittedName>
</protein>
<dbReference type="EMBL" id="KQ459986">
    <property type="protein sequence ID" value="KPJ18872.1"/>
    <property type="molecule type" value="Genomic_DNA"/>
</dbReference>
<organism evidence="1 2">
    <name type="scientific">Papilio machaon</name>
    <name type="common">Old World swallowtail butterfly</name>
    <dbReference type="NCBI Taxonomy" id="76193"/>
    <lineage>
        <taxon>Eukaryota</taxon>
        <taxon>Metazoa</taxon>
        <taxon>Ecdysozoa</taxon>
        <taxon>Arthropoda</taxon>
        <taxon>Hexapoda</taxon>
        <taxon>Insecta</taxon>
        <taxon>Pterygota</taxon>
        <taxon>Neoptera</taxon>
        <taxon>Endopterygota</taxon>
        <taxon>Lepidoptera</taxon>
        <taxon>Glossata</taxon>
        <taxon>Ditrysia</taxon>
        <taxon>Papilionoidea</taxon>
        <taxon>Papilionidae</taxon>
        <taxon>Papilioninae</taxon>
        <taxon>Papilio</taxon>
    </lineage>
</organism>
<proteinExistence type="predicted"/>
<keyword evidence="2" id="KW-1185">Reference proteome</keyword>
<dbReference type="Proteomes" id="UP000053240">
    <property type="component" value="Unassembled WGS sequence"/>
</dbReference>
<evidence type="ECO:0000313" key="2">
    <source>
        <dbReference type="Proteomes" id="UP000053240"/>
    </source>
</evidence>
<evidence type="ECO:0000313" key="1">
    <source>
        <dbReference type="EMBL" id="KPJ18872.1"/>
    </source>
</evidence>
<sequence>MNLNNNCKYLFHDRTVFGGTVGPNSITTATGETQQAYIGIRARNPQNRPNPPAGPSSPILKAQLTNKPGTVEVKPVVVQAQHKGNRVNSSHLISSHLISSHLISSHLISSHLISSHLISPHLISSPLISSHPISSHLISSHSIPSHPISSHFI</sequence>
<dbReference type="AlphaFoldDB" id="A0A0N0PE21"/>
<dbReference type="STRING" id="76193.A0A0N0PE21"/>